<feature type="chain" id="PRO_5047244574" evidence="3">
    <location>
        <begin position="41"/>
        <end position="464"/>
    </location>
</feature>
<keyword evidence="5" id="KW-1185">Reference proteome</keyword>
<dbReference type="PANTHER" id="PTHR43649:SF29">
    <property type="entry name" value="OSMOPROTECTIVE COMPOUNDS-BINDING PROTEIN GGTB"/>
    <property type="match status" value="1"/>
</dbReference>
<proteinExistence type="inferred from homology"/>
<dbReference type="InterPro" id="IPR050490">
    <property type="entry name" value="Bact_solute-bd_prot1"/>
</dbReference>
<gene>
    <name evidence="4" type="ORF">GCM10009807_01960</name>
</gene>
<sequence>MQSQSSTSPGRPSRRVLITGAGAVSLALCLAACAPGSGTAGPSASGEASAGFDTTKDVTLTIADGWGTSGTGEVFADVIAQFEAKYPNVTIERDTTDYNSHTSSIALKASSPTPPDVMMLTTTGYGQGFYDFVRADLLLPLDDYSKLYDWPSRVGSDAALDVFRFDTGKGNQWGSGALFGVPEQSNVIGVFYNKSLLAKAGFDAPPTSLAEFESTLSGAKAAGITAIAQSSTYIHTNMALWGSFAADAKEVNDWVYGASGSFSDPANVTAAQKIQDWQGAGYFQDGASGTSDSDAAGLFLNGESMYYISGSWMAGGVDSNLGDDGGVFLLPGSSSSSPVGGGLSTPLVISSKTQHPDVAAAFLDFFLSAETSDFLYTNGWGVPGGLVSSSDLASGPTSASVLDLIDHTQAGPGTFPFLDWAAPQFTTLLPTELQKMAAGQSTPEQYTNLVQSDWESFQQTRKSS</sequence>
<dbReference type="SUPFAM" id="SSF53850">
    <property type="entry name" value="Periplasmic binding protein-like II"/>
    <property type="match status" value="1"/>
</dbReference>
<organism evidence="4 5">
    <name type="scientific">Microbacterium lacus</name>
    <dbReference type="NCBI Taxonomy" id="415217"/>
    <lineage>
        <taxon>Bacteria</taxon>
        <taxon>Bacillati</taxon>
        <taxon>Actinomycetota</taxon>
        <taxon>Actinomycetes</taxon>
        <taxon>Micrococcales</taxon>
        <taxon>Microbacteriaceae</taxon>
        <taxon>Microbacterium</taxon>
    </lineage>
</organism>
<comment type="caution">
    <text evidence="4">The sequence shown here is derived from an EMBL/GenBank/DDBJ whole genome shotgun (WGS) entry which is preliminary data.</text>
</comment>
<dbReference type="InterPro" id="IPR006059">
    <property type="entry name" value="SBP"/>
</dbReference>
<evidence type="ECO:0000256" key="3">
    <source>
        <dbReference type="SAM" id="SignalP"/>
    </source>
</evidence>
<evidence type="ECO:0000256" key="1">
    <source>
        <dbReference type="ARBA" id="ARBA00008520"/>
    </source>
</evidence>
<dbReference type="Pfam" id="PF01547">
    <property type="entry name" value="SBP_bac_1"/>
    <property type="match status" value="1"/>
</dbReference>
<dbReference type="PANTHER" id="PTHR43649">
    <property type="entry name" value="ARABINOSE-BINDING PROTEIN-RELATED"/>
    <property type="match status" value="1"/>
</dbReference>
<evidence type="ECO:0000256" key="2">
    <source>
        <dbReference type="ARBA" id="ARBA00022448"/>
    </source>
</evidence>
<comment type="similarity">
    <text evidence="1">Belongs to the bacterial solute-binding protein 1 family.</text>
</comment>
<dbReference type="InterPro" id="IPR006311">
    <property type="entry name" value="TAT_signal"/>
</dbReference>
<evidence type="ECO:0000313" key="4">
    <source>
        <dbReference type="EMBL" id="GAA1661829.1"/>
    </source>
</evidence>
<dbReference type="EMBL" id="BAAAPK010000001">
    <property type="protein sequence ID" value="GAA1661829.1"/>
    <property type="molecule type" value="Genomic_DNA"/>
</dbReference>
<feature type="signal peptide" evidence="3">
    <location>
        <begin position="1"/>
        <end position="40"/>
    </location>
</feature>
<accession>A0ABP4RZA8</accession>
<evidence type="ECO:0000313" key="5">
    <source>
        <dbReference type="Proteomes" id="UP001500596"/>
    </source>
</evidence>
<dbReference type="PROSITE" id="PS51318">
    <property type="entry name" value="TAT"/>
    <property type="match status" value="1"/>
</dbReference>
<dbReference type="Proteomes" id="UP001500596">
    <property type="component" value="Unassembled WGS sequence"/>
</dbReference>
<dbReference type="Gene3D" id="3.40.190.10">
    <property type="entry name" value="Periplasmic binding protein-like II"/>
    <property type="match status" value="2"/>
</dbReference>
<keyword evidence="3" id="KW-0732">Signal</keyword>
<protein>
    <submittedName>
        <fullName evidence="4">Extracellular solute-binding protein</fullName>
    </submittedName>
</protein>
<keyword evidence="2" id="KW-0813">Transport</keyword>
<reference evidence="5" key="1">
    <citation type="journal article" date="2019" name="Int. J. Syst. Evol. Microbiol.">
        <title>The Global Catalogue of Microorganisms (GCM) 10K type strain sequencing project: providing services to taxonomists for standard genome sequencing and annotation.</title>
        <authorList>
            <consortium name="The Broad Institute Genomics Platform"/>
            <consortium name="The Broad Institute Genome Sequencing Center for Infectious Disease"/>
            <person name="Wu L."/>
            <person name="Ma J."/>
        </authorList>
    </citation>
    <scope>NUCLEOTIDE SEQUENCE [LARGE SCALE GENOMIC DNA]</scope>
    <source>
        <strain evidence="5">JCM 15575</strain>
    </source>
</reference>
<name>A0ABP4RZA8_9MICO</name>